<evidence type="ECO:0000313" key="1">
    <source>
        <dbReference type="EMBL" id="KYM99565.1"/>
    </source>
</evidence>
<proteinExistence type="predicted"/>
<feature type="non-terminal residue" evidence="1">
    <location>
        <position position="1"/>
    </location>
</feature>
<evidence type="ECO:0000313" key="2">
    <source>
        <dbReference type="Proteomes" id="UP000078542"/>
    </source>
</evidence>
<reference evidence="1 2" key="1">
    <citation type="submission" date="2016-03" db="EMBL/GenBank/DDBJ databases">
        <title>Cyphomyrmex costatus WGS genome.</title>
        <authorList>
            <person name="Nygaard S."/>
            <person name="Hu H."/>
            <person name="Boomsma J."/>
            <person name="Zhang G."/>
        </authorList>
    </citation>
    <scope>NUCLEOTIDE SEQUENCE [LARGE SCALE GENOMIC DNA]</scope>
    <source>
        <strain evidence="1">MS0001</strain>
        <tissue evidence="1">Whole body</tissue>
    </source>
</reference>
<gene>
    <name evidence="1" type="ORF">ALC62_09674</name>
</gene>
<accession>A0A151IFA3</accession>
<organism evidence="1 2">
    <name type="scientific">Cyphomyrmex costatus</name>
    <dbReference type="NCBI Taxonomy" id="456900"/>
    <lineage>
        <taxon>Eukaryota</taxon>
        <taxon>Metazoa</taxon>
        <taxon>Ecdysozoa</taxon>
        <taxon>Arthropoda</taxon>
        <taxon>Hexapoda</taxon>
        <taxon>Insecta</taxon>
        <taxon>Pterygota</taxon>
        <taxon>Neoptera</taxon>
        <taxon>Endopterygota</taxon>
        <taxon>Hymenoptera</taxon>
        <taxon>Apocrita</taxon>
        <taxon>Aculeata</taxon>
        <taxon>Formicoidea</taxon>
        <taxon>Formicidae</taxon>
        <taxon>Myrmicinae</taxon>
        <taxon>Cyphomyrmex</taxon>
    </lineage>
</organism>
<keyword evidence="2" id="KW-1185">Reference proteome</keyword>
<dbReference type="AlphaFoldDB" id="A0A151IFA3"/>
<dbReference type="Proteomes" id="UP000078542">
    <property type="component" value="Unassembled WGS sequence"/>
</dbReference>
<protein>
    <submittedName>
        <fullName evidence="1">Uncharacterized protein</fullName>
    </submittedName>
</protein>
<sequence length="62" mass="7050">ISRASRRGAFQIFFPNHIGTLDLVVPRLLASTALLFSTHDDDCNNCNYDGELVKEKRRGDRE</sequence>
<name>A0A151IFA3_9HYME</name>
<dbReference type="EMBL" id="KQ977800">
    <property type="protein sequence ID" value="KYM99565.1"/>
    <property type="molecule type" value="Genomic_DNA"/>
</dbReference>